<proteinExistence type="predicted"/>
<feature type="non-terminal residue" evidence="2">
    <location>
        <position position="1"/>
    </location>
</feature>
<reference evidence="2" key="1">
    <citation type="journal article" date="2014" name="Front. Microbiol.">
        <title>High frequency of phylogenetically diverse reductive dehalogenase-homologous genes in deep subseafloor sedimentary metagenomes.</title>
        <authorList>
            <person name="Kawai M."/>
            <person name="Futagami T."/>
            <person name="Toyoda A."/>
            <person name="Takaki Y."/>
            <person name="Nishi S."/>
            <person name="Hori S."/>
            <person name="Arai W."/>
            <person name="Tsubouchi T."/>
            <person name="Morono Y."/>
            <person name="Uchiyama I."/>
            <person name="Ito T."/>
            <person name="Fujiyama A."/>
            <person name="Inagaki F."/>
            <person name="Takami H."/>
        </authorList>
    </citation>
    <scope>NUCLEOTIDE SEQUENCE</scope>
    <source>
        <strain evidence="2">Expedition CK06-06</strain>
    </source>
</reference>
<keyword evidence="1" id="KW-0472">Membrane</keyword>
<keyword evidence="1" id="KW-0812">Transmembrane</keyword>
<evidence type="ECO:0000256" key="1">
    <source>
        <dbReference type="SAM" id="Phobius"/>
    </source>
</evidence>
<feature type="transmembrane region" description="Helical" evidence="1">
    <location>
        <begin position="61"/>
        <end position="85"/>
    </location>
</feature>
<gene>
    <name evidence="2" type="ORF">S01H1_06979</name>
</gene>
<protein>
    <submittedName>
        <fullName evidence="2">Uncharacterized protein</fullName>
    </submittedName>
</protein>
<name>X0T8T0_9ZZZZ</name>
<evidence type="ECO:0000313" key="2">
    <source>
        <dbReference type="EMBL" id="GAF84592.1"/>
    </source>
</evidence>
<sequence>RWSPLIISVLILGLFLNLHDKSGDKHYLGLAVLSTLVGLVFSFVSFDISFRYLFGYFDPGVVFYFLLMGSVTLGSGLMKLIYFLFQNPISTEDRD</sequence>
<feature type="transmembrane region" description="Helical" evidence="1">
    <location>
        <begin position="30"/>
        <end position="54"/>
    </location>
</feature>
<comment type="caution">
    <text evidence="2">The sequence shown here is derived from an EMBL/GenBank/DDBJ whole genome shotgun (WGS) entry which is preliminary data.</text>
</comment>
<dbReference type="EMBL" id="BARS01003600">
    <property type="protein sequence ID" value="GAF84592.1"/>
    <property type="molecule type" value="Genomic_DNA"/>
</dbReference>
<accession>X0T8T0</accession>
<organism evidence="2">
    <name type="scientific">marine sediment metagenome</name>
    <dbReference type="NCBI Taxonomy" id="412755"/>
    <lineage>
        <taxon>unclassified sequences</taxon>
        <taxon>metagenomes</taxon>
        <taxon>ecological metagenomes</taxon>
    </lineage>
</organism>
<dbReference type="AlphaFoldDB" id="X0T8T0"/>
<keyword evidence="1" id="KW-1133">Transmembrane helix</keyword>